<evidence type="ECO:0000259" key="4">
    <source>
        <dbReference type="Pfam" id="PF01168"/>
    </source>
</evidence>
<gene>
    <name evidence="5" type="ORF">ASZ90_005298</name>
</gene>
<dbReference type="Gene3D" id="3.20.20.10">
    <property type="entry name" value="Alanine racemase"/>
    <property type="match status" value="1"/>
</dbReference>
<feature type="domain" description="Alanine racemase N-terminal" evidence="4">
    <location>
        <begin position="6"/>
        <end position="227"/>
    </location>
</feature>
<reference evidence="5" key="1">
    <citation type="journal article" date="2015" name="Proc. Natl. Acad. Sci. U.S.A.">
        <title>Networks of energetic and metabolic interactions define dynamics in microbial communities.</title>
        <authorList>
            <person name="Embree M."/>
            <person name="Liu J.K."/>
            <person name="Al-Bassam M.M."/>
            <person name="Zengler K."/>
        </authorList>
    </citation>
    <scope>NUCLEOTIDE SEQUENCE</scope>
</reference>
<dbReference type="SUPFAM" id="SSF51419">
    <property type="entry name" value="PLP-binding barrel"/>
    <property type="match status" value="1"/>
</dbReference>
<dbReference type="PANTHER" id="PTHR30511">
    <property type="entry name" value="ALANINE RACEMASE"/>
    <property type="match status" value="1"/>
</dbReference>
<dbReference type="InterPro" id="IPR000821">
    <property type="entry name" value="Ala_racemase"/>
</dbReference>
<dbReference type="Pfam" id="PF01168">
    <property type="entry name" value="Ala_racemase_N"/>
    <property type="match status" value="1"/>
</dbReference>
<dbReference type="EMBL" id="LNQE01000803">
    <property type="protein sequence ID" value="KUG24895.1"/>
    <property type="molecule type" value="Genomic_DNA"/>
</dbReference>
<dbReference type="PANTHER" id="PTHR30511:SF3">
    <property type="entry name" value="LYSINE RACEMASE"/>
    <property type="match status" value="1"/>
</dbReference>
<comment type="cofactor">
    <cofactor evidence="1">
        <name>pyridoxal 5'-phosphate</name>
        <dbReference type="ChEBI" id="CHEBI:597326"/>
    </cofactor>
</comment>
<dbReference type="GO" id="GO:0005829">
    <property type="term" value="C:cytosol"/>
    <property type="evidence" value="ECO:0007669"/>
    <property type="project" value="TreeGrafter"/>
</dbReference>
<keyword evidence="3" id="KW-0413">Isomerase</keyword>
<evidence type="ECO:0000313" key="5">
    <source>
        <dbReference type="EMBL" id="KUG24895.1"/>
    </source>
</evidence>
<organism evidence="5">
    <name type="scientific">hydrocarbon metagenome</name>
    <dbReference type="NCBI Taxonomy" id="938273"/>
    <lineage>
        <taxon>unclassified sequences</taxon>
        <taxon>metagenomes</taxon>
        <taxon>ecological metagenomes</taxon>
    </lineage>
</organism>
<comment type="caution">
    <text evidence="5">The sequence shown here is derived from an EMBL/GenBank/DDBJ whole genome shotgun (WGS) entry which is preliminary data.</text>
</comment>
<keyword evidence="2" id="KW-0663">Pyridoxal phosphate</keyword>
<evidence type="ECO:0000256" key="1">
    <source>
        <dbReference type="ARBA" id="ARBA00001933"/>
    </source>
</evidence>
<protein>
    <recommendedName>
        <fullName evidence="4">Alanine racemase N-terminal domain-containing protein</fullName>
    </recommendedName>
</protein>
<accession>A0A0W8FVH3</accession>
<dbReference type="GO" id="GO:0008784">
    <property type="term" value="F:alanine racemase activity"/>
    <property type="evidence" value="ECO:0007669"/>
    <property type="project" value="TreeGrafter"/>
</dbReference>
<dbReference type="InterPro" id="IPR001608">
    <property type="entry name" value="Ala_racemase_N"/>
</dbReference>
<evidence type="ECO:0000256" key="3">
    <source>
        <dbReference type="ARBA" id="ARBA00023235"/>
    </source>
</evidence>
<dbReference type="AlphaFoldDB" id="A0A0W8FVH3"/>
<sequence length="359" mass="40541">MATLHIHPERIIGNIKKLNEFLKPRGIEWTLVTKILNGYKPILEKILTDPVIKQVHSIGDSRISNLRAIKEIKPDIVTVYIKPPAINLAKSVIQYADISLNSSFETIKQLDIEARKQGKIHRVIVMIEMGELREGVVRDQILDFYEKIFEMKNINVIGIGTNLGCMYGVEPTYDKLIQLSLYKQLIETTFKVKLEIVSSGSSITLPLVSMNKIPKGVSHFRIGEAAFLGISPYDGKKFRNLSTNAFTFSADIVELEKKEVVPDGKIGDAAIGETADYNKLEYDESYRAIADFGELDVDYRNLIPKDDKINFVGTTSDMTVYDIGIRNGQYKVGDQLHFNPNYMAVARLTNSKYMTKKVL</sequence>
<proteinExistence type="predicted"/>
<name>A0A0W8FVH3_9ZZZZ</name>
<evidence type="ECO:0000256" key="2">
    <source>
        <dbReference type="ARBA" id="ARBA00022898"/>
    </source>
</evidence>
<dbReference type="InterPro" id="IPR029066">
    <property type="entry name" value="PLP-binding_barrel"/>
</dbReference>
<dbReference type="GO" id="GO:0030170">
    <property type="term" value="F:pyridoxal phosphate binding"/>
    <property type="evidence" value="ECO:0007669"/>
    <property type="project" value="TreeGrafter"/>
</dbReference>